<name>F0XUH6_GROCL</name>
<dbReference type="GO" id="GO:0036297">
    <property type="term" value="P:interstrand cross-link repair"/>
    <property type="evidence" value="ECO:0007669"/>
    <property type="project" value="TreeGrafter"/>
</dbReference>
<gene>
    <name evidence="7" type="ORF">CMQ_4770</name>
</gene>
<dbReference type="InterPro" id="IPR027417">
    <property type="entry name" value="P-loop_NTPase"/>
</dbReference>
<feature type="compositionally biased region" description="Basic and acidic residues" evidence="3">
    <location>
        <begin position="77"/>
        <end position="91"/>
    </location>
</feature>
<feature type="compositionally biased region" description="Low complexity" evidence="3">
    <location>
        <begin position="98"/>
        <end position="109"/>
    </location>
</feature>
<dbReference type="OrthoDB" id="18781at2759"/>
<dbReference type="GeneID" id="25978018"/>
<keyword evidence="7" id="KW-0347">Helicase</keyword>
<evidence type="ECO:0000256" key="3">
    <source>
        <dbReference type="SAM" id="MobiDB-lite"/>
    </source>
</evidence>
<dbReference type="Pfam" id="PF09369">
    <property type="entry name" value="MZB"/>
    <property type="match status" value="1"/>
</dbReference>
<keyword evidence="2" id="KW-0067">ATP-binding</keyword>
<evidence type="ECO:0000259" key="5">
    <source>
        <dbReference type="PROSITE" id="PS51192"/>
    </source>
</evidence>
<feature type="compositionally biased region" description="Acidic residues" evidence="3">
    <location>
        <begin position="326"/>
        <end position="341"/>
    </location>
</feature>
<evidence type="ECO:0000259" key="4">
    <source>
        <dbReference type="PROSITE" id="PS50196"/>
    </source>
</evidence>
<feature type="compositionally biased region" description="Basic and acidic residues" evidence="3">
    <location>
        <begin position="1"/>
        <end position="42"/>
    </location>
</feature>
<feature type="compositionally biased region" description="Basic and acidic residues" evidence="3">
    <location>
        <begin position="342"/>
        <end position="359"/>
    </location>
</feature>
<evidence type="ECO:0000256" key="1">
    <source>
        <dbReference type="ARBA" id="ARBA00022741"/>
    </source>
</evidence>
<dbReference type="InterPro" id="IPR001650">
    <property type="entry name" value="Helicase_C-like"/>
</dbReference>
<feature type="compositionally biased region" description="Basic and acidic residues" evidence="3">
    <location>
        <begin position="119"/>
        <end position="135"/>
    </location>
</feature>
<feature type="region of interest" description="Disordered" evidence="3">
    <location>
        <begin position="295"/>
        <end position="365"/>
    </location>
</feature>
<evidence type="ECO:0000256" key="2">
    <source>
        <dbReference type="ARBA" id="ARBA00022840"/>
    </source>
</evidence>
<dbReference type="PROSITE" id="PS50196">
    <property type="entry name" value="RANBD1"/>
    <property type="match status" value="1"/>
</dbReference>
<dbReference type="Gene3D" id="3.40.50.300">
    <property type="entry name" value="P-loop containing nucleotide triphosphate hydrolases"/>
    <property type="match status" value="2"/>
</dbReference>
<dbReference type="PROSITE" id="PS51192">
    <property type="entry name" value="HELICASE_ATP_BIND_1"/>
    <property type="match status" value="1"/>
</dbReference>
<dbReference type="RefSeq" id="XP_014168401.1">
    <property type="nucleotide sequence ID" value="XM_014312926.1"/>
</dbReference>
<feature type="region of interest" description="Disordered" evidence="3">
    <location>
        <begin position="526"/>
        <end position="545"/>
    </location>
</feature>
<dbReference type="InParanoid" id="F0XUH6"/>
<keyword evidence="7" id="KW-0378">Hydrolase</keyword>
<evidence type="ECO:0000313" key="7">
    <source>
        <dbReference type="EMBL" id="EFW98918.1"/>
    </source>
</evidence>
<dbReference type="GO" id="GO:0003676">
    <property type="term" value="F:nucleic acid binding"/>
    <property type="evidence" value="ECO:0007669"/>
    <property type="project" value="InterPro"/>
</dbReference>
<dbReference type="PROSITE" id="PS51194">
    <property type="entry name" value="HELICASE_CTER"/>
    <property type="match status" value="1"/>
</dbReference>
<feature type="domain" description="Helicase C-terminal" evidence="6">
    <location>
        <begin position="944"/>
        <end position="1098"/>
    </location>
</feature>
<dbReference type="InterPro" id="IPR000156">
    <property type="entry name" value="Ran_bind_dom"/>
</dbReference>
<dbReference type="STRING" id="655863.F0XUH6"/>
<keyword evidence="1" id="KW-0547">Nucleotide-binding</keyword>
<dbReference type="GO" id="GO:0005634">
    <property type="term" value="C:nucleus"/>
    <property type="evidence" value="ECO:0007669"/>
    <property type="project" value="TreeGrafter"/>
</dbReference>
<dbReference type="Pfam" id="PF00270">
    <property type="entry name" value="DEAD"/>
    <property type="match status" value="1"/>
</dbReference>
<dbReference type="GO" id="GO:0005524">
    <property type="term" value="F:ATP binding"/>
    <property type="evidence" value="ECO:0007669"/>
    <property type="project" value="UniProtKB-KW"/>
</dbReference>
<dbReference type="eggNOG" id="KOG4150">
    <property type="taxonomic scope" value="Eukaryota"/>
</dbReference>
<accession>F0XUH6</accession>
<dbReference type="Pfam" id="PF22982">
    <property type="entry name" value="WHD_HRQ1"/>
    <property type="match status" value="1"/>
</dbReference>
<feature type="compositionally biased region" description="Low complexity" evidence="3">
    <location>
        <begin position="448"/>
        <end position="457"/>
    </location>
</feature>
<feature type="compositionally biased region" description="Acidic residues" evidence="3">
    <location>
        <begin position="616"/>
        <end position="635"/>
    </location>
</feature>
<dbReference type="Gene3D" id="2.30.29.30">
    <property type="entry name" value="Pleckstrin-homology domain (PH domain)/Phosphotyrosine-binding domain (PTB)"/>
    <property type="match status" value="1"/>
</dbReference>
<dbReference type="InterPro" id="IPR014001">
    <property type="entry name" value="Helicase_ATP-bd"/>
</dbReference>
<dbReference type="SUPFAM" id="SSF50729">
    <property type="entry name" value="PH domain-like"/>
    <property type="match status" value="1"/>
</dbReference>
<organism evidence="8">
    <name type="scientific">Grosmannia clavigera (strain kw1407 / UAMH 11150)</name>
    <name type="common">Blue stain fungus</name>
    <name type="synonym">Graphiocladiella clavigera</name>
    <dbReference type="NCBI Taxonomy" id="655863"/>
    <lineage>
        <taxon>Eukaryota</taxon>
        <taxon>Fungi</taxon>
        <taxon>Dikarya</taxon>
        <taxon>Ascomycota</taxon>
        <taxon>Pezizomycotina</taxon>
        <taxon>Sordariomycetes</taxon>
        <taxon>Sordariomycetidae</taxon>
        <taxon>Ophiostomatales</taxon>
        <taxon>Ophiostomataceae</taxon>
        <taxon>Leptographium</taxon>
    </lineage>
</organism>
<dbReference type="HOGENOM" id="CLU_000809_0_1_1"/>
<dbReference type="CDD" id="cd17923">
    <property type="entry name" value="DEXHc_Hrq1-like"/>
    <property type="match status" value="1"/>
</dbReference>
<feature type="region of interest" description="Disordered" evidence="3">
    <location>
        <begin position="427"/>
        <end position="457"/>
    </location>
</feature>
<dbReference type="Proteomes" id="UP000007796">
    <property type="component" value="Unassembled WGS sequence"/>
</dbReference>
<feature type="region of interest" description="Disordered" evidence="3">
    <location>
        <begin position="252"/>
        <end position="276"/>
    </location>
</feature>
<dbReference type="InterPro" id="IPR018973">
    <property type="entry name" value="MZB"/>
</dbReference>
<evidence type="ECO:0000259" key="6">
    <source>
        <dbReference type="PROSITE" id="PS51194"/>
    </source>
</evidence>
<feature type="domain" description="RanBD1" evidence="4">
    <location>
        <begin position="361"/>
        <end position="528"/>
    </location>
</feature>
<dbReference type="GO" id="GO:0043138">
    <property type="term" value="F:3'-5' DNA helicase activity"/>
    <property type="evidence" value="ECO:0007669"/>
    <property type="project" value="TreeGrafter"/>
</dbReference>
<feature type="compositionally biased region" description="Low complexity" evidence="3">
    <location>
        <begin position="1497"/>
        <end position="1510"/>
    </location>
</feature>
<proteinExistence type="predicted"/>
<dbReference type="PANTHER" id="PTHR47957:SF3">
    <property type="entry name" value="ATP-DEPENDENT HELICASE HRQ1"/>
    <property type="match status" value="1"/>
</dbReference>
<dbReference type="InterPro" id="IPR055227">
    <property type="entry name" value="HRQ1_WHD"/>
</dbReference>
<sequence>MAGSDSDVRPGSESPKEDDATKATREELKHTAISEKKQDGGDQWRALTPPDVLKEQVGSPKKKRAHDEVDDDDDDNSDGHPLRSRSKMGERSDDEDGAAAADAASASGASNGGSGGEGGRSDCAEPDKKRLRDQDAVTTTSADGKGSPKKDDKPVAVPSPAAFATSGFAKLTSTTSPFGSLAGAGAATKLSLFGSASASAMASPFGALGGGSNTAKPVLAPTVPKLSFGGASASASPFASVTAAPPGKLFGSPFGTTTGSGFGSGGNSFGGSATGSSVFGGGLSNARLTSFAKPGAAFKSDKPARPFGAPESEAEESEGSENGSGADEDDKADSAEGNEEGGEAKEADERSKMGGEEKKRPKLQRVVVNDGEMGEATVIQVRARMYYLDKDLGGWKERGAGMLKLNVPEGCVEYDRDGNVIPASFDASMLGGDKDDDGDDDAKSDVESAAAGHGSTRAAAVPTRTVVRLIMRQDSTHRVILNTVVLAATQFQDHQMLKATTVLFTAFEGEDAKPVSVQMKDLKRQVADAKTGEPRRPTQRLRNERLRLPVYGQKQMAGLIEKRRRRFAAAVEAFLGGEAGDGGGEEAEAALRQAAEAFMPREGVKSGSNQDRNEDNQEEDKVDDNDDDDDDDDDDGIPRSIPEQRKSIAEIVSELQRQRWYSGQIVADGHRVQEAREAEYGTLKYLLSQDVVNALYNAKGITQFYRHQAEALNGLQAGSHVVVATATSSGKSLIYQLPVVQALEETSGQARALYVFPTKALAQDQLRSLQELLGWMPGWSSSQERLDEAVATFDGDTPWREREAIRERARVVFTNPDTIHAAILPQEQRWRGFFAQLRIVVVDELHCYDGLLGTHMAFVMRRLRRLCAAVGNEGVQFVGCSATVANPGGHFGALLGVAAETVTVVERDGAPSGQRDFLCWNTPFRVAGDAASGRGSGLHETARLFCELLLRGVRTVAFCRVREQCEQLVAAVRTNLRQRGRATEAERVMSYRGGYGAAERRGIEADMFAGRLLGVVATTALELGVDVGVLDAVLTWGFPYSLASLRQQSGRAGRRRGRDALAVLVGGPFATDQHYMRQPELLFSQELPPLRLDLKSLLVREAHVQCAAAELPIRPDVDGGYFGDDLAALCAARLVCDDATGFYHCHERFRPHPWRLVGLRGGASDDEEPPFAIVDVGARSEPIVLEELEAERATFTLYDGAIHLHQGAKYLVRNFDPGRRVAEVVRVQVAWTTRQRDFTDVDPVETEAVRAVRAKEAVWKGGQERTMASLGRIRITQTVFGFFKVDGRDRILDAVQVDNPPVVRESRGTWLDLPARGLAVLQRRRLHAAAAIHAAEHAVLGLLPAFVVSSPGDVRTECKSHIKEFSATETRRRRPARLVFYDARGGPAGLGIAARAFDFVDVLLPQALARVEGCVCGGVSTSAGCSECVVWQHCGEANAVLSRAGAVVVLRSLLGLPIDEDRLPLGPEAGIPPGTETVVLAQPVPGARQDGRDKKPTLPASPTSSSPTSPDAVKLELE</sequence>
<dbReference type="InterPro" id="IPR011993">
    <property type="entry name" value="PH-like_dom_sf"/>
</dbReference>
<dbReference type="SUPFAM" id="SSF52540">
    <property type="entry name" value="P-loop containing nucleoside triphosphate hydrolases"/>
    <property type="match status" value="1"/>
</dbReference>
<feature type="domain" description="Helicase ATP-binding" evidence="5">
    <location>
        <begin position="712"/>
        <end position="902"/>
    </location>
</feature>
<dbReference type="Pfam" id="PF00271">
    <property type="entry name" value="Helicase_C"/>
    <property type="match status" value="1"/>
</dbReference>
<feature type="compositionally biased region" description="Gly residues" evidence="3">
    <location>
        <begin position="258"/>
        <end position="276"/>
    </location>
</feature>
<keyword evidence="8" id="KW-1185">Reference proteome</keyword>
<dbReference type="SMART" id="SM00160">
    <property type="entry name" value="RanBD"/>
    <property type="match status" value="1"/>
</dbReference>
<reference evidence="7 8" key="1">
    <citation type="journal article" date="2011" name="Proc. Natl. Acad. Sci. U.S.A.">
        <title>Genome and transcriptome analyses of the mountain pine beetle-fungal symbiont Grosmannia clavigera, a lodgepole pine pathogen.</title>
        <authorList>
            <person name="DiGuistini S."/>
            <person name="Wang Y."/>
            <person name="Liao N.Y."/>
            <person name="Taylor G."/>
            <person name="Tanguay P."/>
            <person name="Feau N."/>
            <person name="Henrissat B."/>
            <person name="Chan S.K."/>
            <person name="Hesse-Orce U."/>
            <person name="Alamouti S.M."/>
            <person name="Tsui C.K.M."/>
            <person name="Docking R.T."/>
            <person name="Levasseur A."/>
            <person name="Haridas S."/>
            <person name="Robertson G."/>
            <person name="Birol I."/>
            <person name="Holt R.A."/>
            <person name="Marra M.A."/>
            <person name="Hamelin R.C."/>
            <person name="Hirst M."/>
            <person name="Jones S.J.M."/>
            <person name="Bohlmann J."/>
            <person name="Breuil C."/>
        </authorList>
    </citation>
    <scope>NUCLEOTIDE SEQUENCE [LARGE SCALE GENOMIC DNA]</scope>
    <source>
        <strain evidence="8">kw1407 / UAMH 11150</strain>
    </source>
</reference>
<dbReference type="PANTHER" id="PTHR47957">
    <property type="entry name" value="ATP-DEPENDENT HELICASE HRQ1"/>
    <property type="match status" value="1"/>
</dbReference>
<feature type="region of interest" description="Disordered" evidence="3">
    <location>
        <begin position="599"/>
        <end position="645"/>
    </location>
</feature>
<dbReference type="FunCoup" id="F0XUH6">
    <property type="interactions" value="79"/>
</dbReference>
<feature type="region of interest" description="Disordered" evidence="3">
    <location>
        <begin position="1"/>
        <end position="158"/>
    </location>
</feature>
<dbReference type="EMBL" id="GL630006">
    <property type="protein sequence ID" value="EFW98918.1"/>
    <property type="molecule type" value="Genomic_DNA"/>
</dbReference>
<dbReference type="SMART" id="SM00487">
    <property type="entry name" value="DEXDc"/>
    <property type="match status" value="1"/>
</dbReference>
<dbReference type="GO" id="GO:0006289">
    <property type="term" value="P:nucleotide-excision repair"/>
    <property type="evidence" value="ECO:0007669"/>
    <property type="project" value="TreeGrafter"/>
</dbReference>
<dbReference type="SMART" id="SM00490">
    <property type="entry name" value="HELICc"/>
    <property type="match status" value="1"/>
</dbReference>
<protein>
    <submittedName>
        <fullName evidence="7">Dead deah box DNA helicase</fullName>
    </submittedName>
</protein>
<feature type="region of interest" description="Disordered" evidence="3">
    <location>
        <begin position="1466"/>
        <end position="1518"/>
    </location>
</feature>
<dbReference type="InterPro" id="IPR011545">
    <property type="entry name" value="DEAD/DEAH_box_helicase_dom"/>
</dbReference>
<dbReference type="CDD" id="cd18797">
    <property type="entry name" value="SF2_C_Hrq"/>
    <property type="match status" value="1"/>
</dbReference>
<evidence type="ECO:0000313" key="8">
    <source>
        <dbReference type="Proteomes" id="UP000007796"/>
    </source>
</evidence>